<dbReference type="InterPro" id="IPR003018">
    <property type="entry name" value="GAF"/>
</dbReference>
<dbReference type="SUPFAM" id="SSF55781">
    <property type="entry name" value="GAF domain-like"/>
    <property type="match status" value="2"/>
</dbReference>
<dbReference type="InterPro" id="IPR043128">
    <property type="entry name" value="Rev_trsase/Diguanyl_cyclase"/>
</dbReference>
<dbReference type="PROSITE" id="PS50887">
    <property type="entry name" value="GGDEF"/>
    <property type="match status" value="1"/>
</dbReference>
<dbReference type="CDD" id="cd01949">
    <property type="entry name" value="GGDEF"/>
    <property type="match status" value="1"/>
</dbReference>
<evidence type="ECO:0000313" key="2">
    <source>
        <dbReference type="EMBL" id="MFB9993598.1"/>
    </source>
</evidence>
<keyword evidence="3" id="KW-1185">Reference proteome</keyword>
<dbReference type="InterPro" id="IPR029016">
    <property type="entry name" value="GAF-like_dom_sf"/>
</dbReference>
<dbReference type="SMART" id="SM00267">
    <property type="entry name" value="GGDEF"/>
    <property type="match status" value="1"/>
</dbReference>
<dbReference type="EMBL" id="JBHLYR010000051">
    <property type="protein sequence ID" value="MFB9993598.1"/>
    <property type="molecule type" value="Genomic_DNA"/>
</dbReference>
<dbReference type="PANTHER" id="PTHR43102:SF2">
    <property type="entry name" value="GAF DOMAIN-CONTAINING PROTEIN"/>
    <property type="match status" value="1"/>
</dbReference>
<name>A0ABV6B1I0_9DEIO</name>
<proteinExistence type="predicted"/>
<dbReference type="Gene3D" id="3.30.450.40">
    <property type="match status" value="2"/>
</dbReference>
<keyword evidence="2" id="KW-0548">Nucleotidyltransferase</keyword>
<dbReference type="PANTHER" id="PTHR43102">
    <property type="entry name" value="SLR1143 PROTEIN"/>
    <property type="match status" value="1"/>
</dbReference>
<dbReference type="SMART" id="SM00065">
    <property type="entry name" value="GAF"/>
    <property type="match status" value="1"/>
</dbReference>
<dbReference type="InterPro" id="IPR000160">
    <property type="entry name" value="GGDEF_dom"/>
</dbReference>
<dbReference type="Gene3D" id="3.30.70.270">
    <property type="match status" value="1"/>
</dbReference>
<accession>A0ABV6B1I0</accession>
<comment type="caution">
    <text evidence="2">The sequence shown here is derived from an EMBL/GenBank/DDBJ whole genome shotgun (WGS) entry which is preliminary data.</text>
</comment>
<dbReference type="RefSeq" id="WP_380012739.1">
    <property type="nucleotide sequence ID" value="NZ_JBHLYR010000051.1"/>
</dbReference>
<dbReference type="Pfam" id="PF00990">
    <property type="entry name" value="GGDEF"/>
    <property type="match status" value="1"/>
</dbReference>
<dbReference type="EC" id="2.7.7.65" evidence="2"/>
<dbReference type="SUPFAM" id="SSF55073">
    <property type="entry name" value="Nucleotide cyclase"/>
    <property type="match status" value="1"/>
</dbReference>
<dbReference type="Pfam" id="PF01590">
    <property type="entry name" value="GAF"/>
    <property type="match status" value="1"/>
</dbReference>
<dbReference type="NCBIfam" id="TIGR00254">
    <property type="entry name" value="GGDEF"/>
    <property type="match status" value="1"/>
</dbReference>
<keyword evidence="2" id="KW-0808">Transferase</keyword>
<protein>
    <submittedName>
        <fullName evidence="2">Diguanylate cyclase</fullName>
        <ecNumber evidence="2">2.7.7.65</ecNumber>
    </submittedName>
</protein>
<organism evidence="2 3">
    <name type="scientific">Deinococcus oregonensis</name>
    <dbReference type="NCBI Taxonomy" id="1805970"/>
    <lineage>
        <taxon>Bacteria</taxon>
        <taxon>Thermotogati</taxon>
        <taxon>Deinococcota</taxon>
        <taxon>Deinococci</taxon>
        <taxon>Deinococcales</taxon>
        <taxon>Deinococcaceae</taxon>
        <taxon>Deinococcus</taxon>
    </lineage>
</organism>
<dbReference type="InterPro" id="IPR029787">
    <property type="entry name" value="Nucleotide_cyclase"/>
</dbReference>
<evidence type="ECO:0000259" key="1">
    <source>
        <dbReference type="PROSITE" id="PS50887"/>
    </source>
</evidence>
<dbReference type="Proteomes" id="UP001589733">
    <property type="component" value="Unassembled WGS sequence"/>
</dbReference>
<gene>
    <name evidence="2" type="ORF">ACFFLM_16675</name>
</gene>
<sequence>MPHPIPASESERLRALARQQIMDTPPEAGFDRITALIARVLDVPYAAINFMDGTRQWTKSCHGMPPGSVPRGFAPCSWVVADGEAMIIPDMADDARFARTMAATPPEGPGLHTYAGVPLKTEGGLSLGTLCVLDHQMREFGQKELDVMAALAEVVMDELALRSSTRDLTLARDQASTLRDLAQLMQRPLTPEDTARQAMLVLKDRLAFDWFVLLCLTPTGSTSLHELTSTRGQEHLELLHSRAANLQPLARDTVLLHPSRFIDDYAAYEHASKELIDIGVQQAAWLHLFHASNKQAFVLALVRFEEHGGWTPEDRTLLQAAAHSVHVVLERTGHMQTLERAALTDSLTGLGNRRALDMALDEATQSGQPYTVAIIDLDGMKRVNDTLGHASGDMLLREFARQLHSPAVSAYRLGGDEYALLHLQGAETGAAMLLDMVAQASAHVRDVGYPASASTGVAGVPHDAPDATSALRTADQRMYAHKRERKANREVSTVIS</sequence>
<dbReference type="GO" id="GO:0052621">
    <property type="term" value="F:diguanylate cyclase activity"/>
    <property type="evidence" value="ECO:0007669"/>
    <property type="project" value="UniProtKB-EC"/>
</dbReference>
<evidence type="ECO:0000313" key="3">
    <source>
        <dbReference type="Proteomes" id="UP001589733"/>
    </source>
</evidence>
<reference evidence="2 3" key="1">
    <citation type="submission" date="2024-09" db="EMBL/GenBank/DDBJ databases">
        <authorList>
            <person name="Sun Q."/>
            <person name="Mori K."/>
        </authorList>
    </citation>
    <scope>NUCLEOTIDE SEQUENCE [LARGE SCALE GENOMIC DNA]</scope>
    <source>
        <strain evidence="2 3">JCM 13503</strain>
    </source>
</reference>
<feature type="domain" description="GGDEF" evidence="1">
    <location>
        <begin position="368"/>
        <end position="496"/>
    </location>
</feature>